<feature type="region of interest" description="Disordered" evidence="1">
    <location>
        <begin position="1"/>
        <end position="31"/>
    </location>
</feature>
<accession>A0A541BMT4</accession>
<dbReference type="InterPro" id="IPR029063">
    <property type="entry name" value="SAM-dependent_MTases_sf"/>
</dbReference>
<gene>
    <name evidence="2" type="ORF">FK531_09255</name>
</gene>
<dbReference type="RefSeq" id="WP_142098022.1">
    <property type="nucleotide sequence ID" value="NZ_VIGH01000003.1"/>
</dbReference>
<protein>
    <submittedName>
        <fullName evidence="2">Uncharacterized protein</fullName>
    </submittedName>
</protein>
<evidence type="ECO:0000313" key="3">
    <source>
        <dbReference type="Proteomes" id="UP000316256"/>
    </source>
</evidence>
<comment type="caution">
    <text evidence="2">The sequence shown here is derived from an EMBL/GenBank/DDBJ whole genome shotgun (WGS) entry which is preliminary data.</text>
</comment>
<dbReference type="OrthoDB" id="279734at2"/>
<dbReference type="Gene3D" id="3.40.50.150">
    <property type="entry name" value="Vaccinia Virus protein VP39"/>
    <property type="match status" value="1"/>
</dbReference>
<evidence type="ECO:0000313" key="2">
    <source>
        <dbReference type="EMBL" id="TQF73645.1"/>
    </source>
</evidence>
<proteinExistence type="predicted"/>
<keyword evidence="3" id="KW-1185">Reference proteome</keyword>
<organism evidence="2 3">
    <name type="scientific">Rhodococcus spelaei</name>
    <dbReference type="NCBI Taxonomy" id="2546320"/>
    <lineage>
        <taxon>Bacteria</taxon>
        <taxon>Bacillati</taxon>
        <taxon>Actinomycetota</taxon>
        <taxon>Actinomycetes</taxon>
        <taxon>Mycobacteriales</taxon>
        <taxon>Nocardiaceae</taxon>
        <taxon>Rhodococcus</taxon>
    </lineage>
</organism>
<dbReference type="Proteomes" id="UP000316256">
    <property type="component" value="Unassembled WGS sequence"/>
</dbReference>
<evidence type="ECO:0000256" key="1">
    <source>
        <dbReference type="SAM" id="MobiDB-lite"/>
    </source>
</evidence>
<sequence length="429" mass="46783">MLIERTHPTNREPDMHQSRRTPATTRFHSTSSPSRLTDCFELKLTSPLIDPDCSWGHVAAVAKVSPNHGSNLPYALAEIRVADPYVDADPATHRTVNAYIAGIEDRLRLDGFDPTVDRVEAMDSSEWNPYTKAWLRSKPVEGLAVWRTMVPSAEALLYLTNPQVGTVISNRRGDTATISPETVAHFRFGDDAIGIRDRGVAMGYLLADHFAQQGGSAPLDVLSLASGTADPVIGAAQRAVELTGRAIRLTVADIDGRALSMVRNNAVRQGFGGAVRTIRTNILDPALPDVLERDTGVAHFDLVENMGFEEYLPEDGDELGAFRGRGLPQASAFTRRAFDLVKPGGALLSGNMVLDRTQSDFVFGVVDWPLINARSEASIMRVYERAGLLGDPTVKIEMFRVRNASAGTHLYNIVKATKPDTSTRPARVP</sequence>
<feature type="compositionally biased region" description="Basic and acidic residues" evidence="1">
    <location>
        <begin position="1"/>
        <end position="17"/>
    </location>
</feature>
<feature type="compositionally biased region" description="Polar residues" evidence="1">
    <location>
        <begin position="20"/>
        <end position="31"/>
    </location>
</feature>
<dbReference type="SUPFAM" id="SSF53335">
    <property type="entry name" value="S-adenosyl-L-methionine-dependent methyltransferases"/>
    <property type="match status" value="1"/>
</dbReference>
<name>A0A541BMT4_9NOCA</name>
<dbReference type="EMBL" id="VIGH01000003">
    <property type="protein sequence ID" value="TQF73645.1"/>
    <property type="molecule type" value="Genomic_DNA"/>
</dbReference>
<dbReference type="AlphaFoldDB" id="A0A541BMT4"/>
<reference evidence="2 3" key="1">
    <citation type="submission" date="2019-06" db="EMBL/GenBank/DDBJ databases">
        <title>Rhodococcus spaelei sp. nov., isolated from a cave.</title>
        <authorList>
            <person name="Lee S.D."/>
        </authorList>
    </citation>
    <scope>NUCLEOTIDE SEQUENCE [LARGE SCALE GENOMIC DNA]</scope>
    <source>
        <strain evidence="2 3">C9-5</strain>
    </source>
</reference>